<name>A0A399EX81_9DEIN</name>
<dbReference type="RefSeq" id="WP_119359727.1">
    <property type="nucleotide sequence ID" value="NZ_QWKZ01000025.1"/>
</dbReference>
<evidence type="ECO:0000259" key="2">
    <source>
        <dbReference type="Pfam" id="PF20434"/>
    </source>
</evidence>
<protein>
    <submittedName>
        <fullName evidence="3">Alpha/beta hydrolase fold protein</fullName>
    </submittedName>
</protein>
<keyword evidence="4" id="KW-1185">Reference proteome</keyword>
<dbReference type="EMBL" id="QWKZ01000025">
    <property type="protein sequence ID" value="RIH87122.1"/>
    <property type="molecule type" value="Genomic_DNA"/>
</dbReference>
<evidence type="ECO:0000313" key="4">
    <source>
        <dbReference type="Proteomes" id="UP000265800"/>
    </source>
</evidence>
<dbReference type="SUPFAM" id="SSF53474">
    <property type="entry name" value="alpha/beta-Hydrolases"/>
    <property type="match status" value="1"/>
</dbReference>
<gene>
    <name evidence="3" type="ORF">Mlute_01063</name>
</gene>
<organism evidence="3 4">
    <name type="scientific">Meiothermus luteus</name>
    <dbReference type="NCBI Taxonomy" id="2026184"/>
    <lineage>
        <taxon>Bacteria</taxon>
        <taxon>Thermotogati</taxon>
        <taxon>Deinococcota</taxon>
        <taxon>Deinococci</taxon>
        <taxon>Thermales</taxon>
        <taxon>Thermaceae</taxon>
        <taxon>Meiothermus</taxon>
    </lineage>
</organism>
<keyword evidence="1 3" id="KW-0378">Hydrolase</keyword>
<proteinExistence type="predicted"/>
<evidence type="ECO:0000313" key="3">
    <source>
        <dbReference type="EMBL" id="RIH87122.1"/>
    </source>
</evidence>
<dbReference type="AlphaFoldDB" id="A0A399EX81"/>
<feature type="domain" description="BD-FAE-like" evidence="2">
    <location>
        <begin position="64"/>
        <end position="149"/>
    </location>
</feature>
<comment type="caution">
    <text evidence="3">The sequence shown here is derived from an EMBL/GenBank/DDBJ whole genome shotgun (WGS) entry which is preliminary data.</text>
</comment>
<dbReference type="OrthoDB" id="24847at2"/>
<dbReference type="Pfam" id="PF20434">
    <property type="entry name" value="BD-FAE"/>
    <property type="match status" value="1"/>
</dbReference>
<reference evidence="3 4" key="1">
    <citation type="submission" date="2018-08" db="EMBL/GenBank/DDBJ databases">
        <title>Meiothermus luteus KCTC 52599 genome sequencing project.</title>
        <authorList>
            <person name="Da Costa M.S."/>
            <person name="Albuquerque L."/>
            <person name="Raposo P."/>
            <person name="Froufe H.J.C."/>
            <person name="Barroso C.S."/>
            <person name="Egas C."/>
        </authorList>
    </citation>
    <scope>NUCLEOTIDE SEQUENCE [LARGE SCALE GENOMIC DNA]</scope>
    <source>
        <strain evidence="3 4">KCTC 52599</strain>
    </source>
</reference>
<dbReference type="InterPro" id="IPR029058">
    <property type="entry name" value="AB_hydrolase_fold"/>
</dbReference>
<dbReference type="PANTHER" id="PTHR48081">
    <property type="entry name" value="AB HYDROLASE SUPERFAMILY PROTEIN C4A8.06C"/>
    <property type="match status" value="1"/>
</dbReference>
<dbReference type="InterPro" id="IPR049492">
    <property type="entry name" value="BD-FAE-like_dom"/>
</dbReference>
<dbReference type="PANTHER" id="PTHR48081:SF33">
    <property type="entry name" value="KYNURENINE FORMAMIDASE"/>
    <property type="match status" value="1"/>
</dbReference>
<dbReference type="GO" id="GO:0016787">
    <property type="term" value="F:hydrolase activity"/>
    <property type="evidence" value="ECO:0007669"/>
    <property type="project" value="UniProtKB-KW"/>
</dbReference>
<dbReference type="InterPro" id="IPR050300">
    <property type="entry name" value="GDXG_lipolytic_enzyme"/>
</dbReference>
<accession>A0A399EX81</accession>
<sequence length="270" mass="29947">MSEPSWIELQYSPRLTVPDAAAYFQRWAESSRAAREALPHHPNLRYGPGEKETLDLFPAPQSRYLLVFIHGGYWRAFDKDDFSWLAPPLVRAGLSVAVLNYALCPAVSIAEITEQCRRAVAWLHREAPRYGVHSPLLVSGHSAGGHLTAELFATPWEAYGVPQEAFAGGIAISGLFDLEPLLQVSFNADLRLNHRSARASSPAYKRPTLKAPLLLAVGALESEEFHRQSQLLTQAWPEVCQGVLRVPEAHHFSVLDALAEPASPLWQPFL</sequence>
<evidence type="ECO:0000256" key="1">
    <source>
        <dbReference type="ARBA" id="ARBA00022801"/>
    </source>
</evidence>
<dbReference type="Proteomes" id="UP000265800">
    <property type="component" value="Unassembled WGS sequence"/>
</dbReference>
<dbReference type="Gene3D" id="3.40.50.1820">
    <property type="entry name" value="alpha/beta hydrolase"/>
    <property type="match status" value="1"/>
</dbReference>